<gene>
    <name evidence="7" type="ORF">ED733_000768</name>
</gene>
<dbReference type="AlphaFoldDB" id="A0A5C6FZY9"/>
<comment type="caution">
    <text evidence="7">The sequence shown here is derived from an EMBL/GenBank/DDBJ whole genome shotgun (WGS) entry which is preliminary data.</text>
</comment>
<dbReference type="EMBL" id="SBHS01000055">
    <property type="protein sequence ID" value="TWU70992.1"/>
    <property type="molecule type" value="Genomic_DNA"/>
</dbReference>
<keyword evidence="6" id="KW-0503">Monooxygenase</keyword>
<dbReference type="Proteomes" id="UP000317257">
    <property type="component" value="Unassembled WGS sequence"/>
</dbReference>
<evidence type="ECO:0000313" key="8">
    <source>
        <dbReference type="Proteomes" id="UP000317257"/>
    </source>
</evidence>
<name>A0A5C6FZY9_METRR</name>
<organism evidence="7 8">
    <name type="scientific">Metarhizium rileyi (strain RCEF 4871)</name>
    <name type="common">Nomuraea rileyi</name>
    <dbReference type="NCBI Taxonomy" id="1649241"/>
    <lineage>
        <taxon>Eukaryota</taxon>
        <taxon>Fungi</taxon>
        <taxon>Dikarya</taxon>
        <taxon>Ascomycota</taxon>
        <taxon>Pezizomycotina</taxon>
        <taxon>Sordariomycetes</taxon>
        <taxon>Hypocreomycetidae</taxon>
        <taxon>Hypocreales</taxon>
        <taxon>Clavicipitaceae</taxon>
        <taxon>Metarhizium</taxon>
    </lineage>
</organism>
<dbReference type="InterPro" id="IPR001128">
    <property type="entry name" value="Cyt_P450"/>
</dbReference>
<dbReference type="PRINTS" id="PR00463">
    <property type="entry name" value="EP450I"/>
</dbReference>
<dbReference type="GO" id="GO:0005506">
    <property type="term" value="F:iron ion binding"/>
    <property type="evidence" value="ECO:0007669"/>
    <property type="project" value="InterPro"/>
</dbReference>
<keyword evidence="4 5" id="KW-0408">Iron</keyword>
<evidence type="ECO:0000256" key="5">
    <source>
        <dbReference type="PIRSR" id="PIRSR602401-1"/>
    </source>
</evidence>
<evidence type="ECO:0000256" key="1">
    <source>
        <dbReference type="ARBA" id="ARBA00001971"/>
    </source>
</evidence>
<comment type="cofactor">
    <cofactor evidence="1 5">
        <name>heme</name>
        <dbReference type="ChEBI" id="CHEBI:30413"/>
    </cofactor>
</comment>
<dbReference type="InterPro" id="IPR050121">
    <property type="entry name" value="Cytochrome_P450_monoxygenase"/>
</dbReference>
<comment type="similarity">
    <text evidence="6">Belongs to the cytochrome P450 family.</text>
</comment>
<keyword evidence="6" id="KW-0560">Oxidoreductase</keyword>
<feature type="binding site" description="axial binding residue" evidence="5">
    <location>
        <position position="218"/>
    </location>
    <ligand>
        <name>heme</name>
        <dbReference type="ChEBI" id="CHEBI:30413"/>
    </ligand>
    <ligandPart>
        <name>Fe</name>
        <dbReference type="ChEBI" id="CHEBI:18248"/>
    </ligandPart>
</feature>
<dbReference type="GO" id="GO:0020037">
    <property type="term" value="F:heme binding"/>
    <property type="evidence" value="ECO:0007669"/>
    <property type="project" value="InterPro"/>
</dbReference>
<dbReference type="GO" id="GO:0016705">
    <property type="term" value="F:oxidoreductase activity, acting on paired donors, with incorporation or reduction of molecular oxygen"/>
    <property type="evidence" value="ECO:0007669"/>
    <property type="project" value="InterPro"/>
</dbReference>
<evidence type="ECO:0000256" key="6">
    <source>
        <dbReference type="RuleBase" id="RU000461"/>
    </source>
</evidence>
<dbReference type="GO" id="GO:0004497">
    <property type="term" value="F:monooxygenase activity"/>
    <property type="evidence" value="ECO:0007669"/>
    <property type="project" value="UniProtKB-KW"/>
</dbReference>
<evidence type="ECO:0000313" key="7">
    <source>
        <dbReference type="EMBL" id="TWU70992.1"/>
    </source>
</evidence>
<dbReference type="Pfam" id="PF00067">
    <property type="entry name" value="p450"/>
    <property type="match status" value="1"/>
</dbReference>
<dbReference type="InterPro" id="IPR017972">
    <property type="entry name" value="Cyt_P450_CS"/>
</dbReference>
<dbReference type="PANTHER" id="PTHR24305:SF147">
    <property type="entry name" value="P450, PUTATIVE (EUROFUNG)-RELATED"/>
    <property type="match status" value="1"/>
</dbReference>
<proteinExistence type="inferred from homology"/>
<evidence type="ECO:0000256" key="3">
    <source>
        <dbReference type="ARBA" id="ARBA00022723"/>
    </source>
</evidence>
<keyword evidence="2 5" id="KW-0349">Heme</keyword>
<dbReference type="PANTHER" id="PTHR24305">
    <property type="entry name" value="CYTOCHROME P450"/>
    <property type="match status" value="1"/>
</dbReference>
<protein>
    <recommendedName>
        <fullName evidence="9">Cytochrome P450</fullName>
    </recommendedName>
</protein>
<dbReference type="SUPFAM" id="SSF48264">
    <property type="entry name" value="Cytochrome P450"/>
    <property type="match status" value="1"/>
</dbReference>
<reference evidence="8" key="1">
    <citation type="submission" date="2018-12" db="EMBL/GenBank/DDBJ databases">
        <title>The complete genome of Metarhizium rileyi, a key fungal pathogen of Lepidoptera.</title>
        <authorList>
            <person name="Binneck E."/>
            <person name="Lastra C.C.L."/>
            <person name="Sosa-Gomez D.R."/>
        </authorList>
    </citation>
    <scope>NUCLEOTIDE SEQUENCE [LARGE SCALE GENOMIC DNA]</scope>
    <source>
        <strain evidence="8">Cep018-CH2</strain>
    </source>
</reference>
<keyword evidence="3 5" id="KW-0479">Metal-binding</keyword>
<sequence>MATTVKKPERLKRVVLGAERHHDAKDCPMFLELLNSNLPAQEKSKQRLMYEANGATLAGSGSTAIALSNIVYNLVANPRIGHKLRSELRRKVSDSKNLPTWSTLEELPYLTAVIHEGLRSMYDPSKERLPYDPSQERLPRVATEEELIYEGGSTLGKSKYVIPRGYAISTSAHVVHSDESIFPNASQFDPERWLDRDGQRNKELERHLLSFSKGSRHCLGMQ</sequence>
<evidence type="ECO:0000256" key="4">
    <source>
        <dbReference type="ARBA" id="ARBA00023004"/>
    </source>
</evidence>
<dbReference type="PROSITE" id="PS00086">
    <property type="entry name" value="CYTOCHROME_P450"/>
    <property type="match status" value="1"/>
</dbReference>
<evidence type="ECO:0000256" key="2">
    <source>
        <dbReference type="ARBA" id="ARBA00022617"/>
    </source>
</evidence>
<dbReference type="InterPro" id="IPR002401">
    <property type="entry name" value="Cyt_P450_E_grp-I"/>
</dbReference>
<accession>A0A5C6FZY9</accession>
<dbReference type="Gene3D" id="1.10.630.10">
    <property type="entry name" value="Cytochrome P450"/>
    <property type="match status" value="1"/>
</dbReference>
<evidence type="ECO:0008006" key="9">
    <source>
        <dbReference type="Google" id="ProtNLM"/>
    </source>
</evidence>
<dbReference type="InterPro" id="IPR036396">
    <property type="entry name" value="Cyt_P450_sf"/>
</dbReference>